<evidence type="ECO:0000256" key="8">
    <source>
        <dbReference type="ARBA" id="ARBA00022777"/>
    </source>
</evidence>
<dbReference type="GO" id="GO:0000723">
    <property type="term" value="P:telomere maintenance"/>
    <property type="evidence" value="ECO:0007669"/>
    <property type="project" value="TreeGrafter"/>
</dbReference>
<dbReference type="SMART" id="SM01343">
    <property type="entry name" value="FATC"/>
    <property type="match status" value="1"/>
</dbReference>
<dbReference type="SMART" id="SM00802">
    <property type="entry name" value="UME"/>
    <property type="match status" value="1"/>
</dbReference>
<dbReference type="InterPro" id="IPR003152">
    <property type="entry name" value="FATC_dom"/>
</dbReference>
<dbReference type="GO" id="GO:0005694">
    <property type="term" value="C:chromosome"/>
    <property type="evidence" value="ECO:0007669"/>
    <property type="project" value="TreeGrafter"/>
</dbReference>
<keyword evidence="18" id="KW-1185">Reference proteome</keyword>
<dbReference type="Pfam" id="PF00454">
    <property type="entry name" value="PI3_PI4_kinase"/>
    <property type="match status" value="1"/>
</dbReference>
<feature type="region of interest" description="Disordered" evidence="13">
    <location>
        <begin position="496"/>
        <end position="527"/>
    </location>
</feature>
<dbReference type="Pfam" id="PF02259">
    <property type="entry name" value="FAT"/>
    <property type="match status" value="1"/>
</dbReference>
<dbReference type="GO" id="GO:0004674">
    <property type="term" value="F:protein serine/threonine kinase activity"/>
    <property type="evidence" value="ECO:0007669"/>
    <property type="project" value="UniProtKB-KW"/>
</dbReference>
<dbReference type="InterPro" id="IPR056802">
    <property type="entry name" value="ATR-like_M-HEAT"/>
</dbReference>
<dbReference type="GO" id="GO:0006281">
    <property type="term" value="P:DNA repair"/>
    <property type="evidence" value="ECO:0007669"/>
    <property type="project" value="UniProtKB-KW"/>
</dbReference>
<dbReference type="Gene3D" id="1.25.40.10">
    <property type="entry name" value="Tetratricopeptide repeat domain"/>
    <property type="match status" value="1"/>
</dbReference>
<evidence type="ECO:0000256" key="5">
    <source>
        <dbReference type="ARBA" id="ARBA00022679"/>
    </source>
</evidence>
<feature type="region of interest" description="Disordered" evidence="13">
    <location>
        <begin position="1670"/>
        <end position="1694"/>
    </location>
</feature>
<protein>
    <recommendedName>
        <fullName evidence="12">Serine/threonine-protein kinase ATR</fullName>
        <ecNumber evidence="3">2.7.11.1</ecNumber>
    </recommendedName>
</protein>
<feature type="compositionally biased region" description="Polar residues" evidence="13">
    <location>
        <begin position="515"/>
        <end position="527"/>
    </location>
</feature>
<reference evidence="17" key="1">
    <citation type="submission" date="2023-04" db="EMBL/GenBank/DDBJ databases">
        <title>Phytophthora lilii NBRC 32176.</title>
        <authorList>
            <person name="Ichikawa N."/>
            <person name="Sato H."/>
            <person name="Tonouchi N."/>
        </authorList>
    </citation>
    <scope>NUCLEOTIDE SEQUENCE</scope>
    <source>
        <strain evidence="17">NBRC 32176</strain>
    </source>
</reference>
<evidence type="ECO:0000259" key="15">
    <source>
        <dbReference type="PROSITE" id="PS51189"/>
    </source>
</evidence>
<evidence type="ECO:0000256" key="9">
    <source>
        <dbReference type="ARBA" id="ARBA00022840"/>
    </source>
</evidence>
<comment type="caution">
    <text evidence="17">The sequence shown here is derived from an EMBL/GenBank/DDBJ whole genome shotgun (WGS) entry which is preliminary data.</text>
</comment>
<dbReference type="InterPro" id="IPR000403">
    <property type="entry name" value="PI3/4_kinase_cat_dom"/>
</dbReference>
<name>A0A9W6WXI1_9STRA</name>
<dbReference type="SUPFAM" id="SSF56112">
    <property type="entry name" value="Protein kinase-like (PK-like)"/>
    <property type="match status" value="1"/>
</dbReference>
<dbReference type="InterPro" id="IPR011990">
    <property type="entry name" value="TPR-like_helical_dom_sf"/>
</dbReference>
<dbReference type="PANTHER" id="PTHR11139:SF69">
    <property type="entry name" value="SERINE_THREONINE-PROTEIN KINASE ATR"/>
    <property type="match status" value="1"/>
</dbReference>
<evidence type="ECO:0000313" key="17">
    <source>
        <dbReference type="EMBL" id="GMF20135.1"/>
    </source>
</evidence>
<dbReference type="PROSITE" id="PS51190">
    <property type="entry name" value="FATC"/>
    <property type="match status" value="1"/>
</dbReference>
<dbReference type="Gene3D" id="1.10.1070.11">
    <property type="entry name" value="Phosphatidylinositol 3-/4-kinase, catalytic domain"/>
    <property type="match status" value="1"/>
</dbReference>
<dbReference type="EC" id="2.7.11.1" evidence="3"/>
<dbReference type="InterPro" id="IPR057564">
    <property type="entry name" value="HEAT_ATR"/>
</dbReference>
<evidence type="ECO:0000259" key="16">
    <source>
        <dbReference type="PROSITE" id="PS51190"/>
    </source>
</evidence>
<dbReference type="PROSITE" id="PS00916">
    <property type="entry name" value="PI3_4_KINASE_2"/>
    <property type="match status" value="1"/>
</dbReference>
<dbReference type="OrthoDB" id="381190at2759"/>
<dbReference type="InterPro" id="IPR036940">
    <property type="entry name" value="PI3/4_kinase_cat_sf"/>
</dbReference>
<feature type="domain" description="FAT" evidence="15">
    <location>
        <begin position="1892"/>
        <end position="2564"/>
    </location>
</feature>
<organism evidence="17 18">
    <name type="scientific">Phytophthora lilii</name>
    <dbReference type="NCBI Taxonomy" id="2077276"/>
    <lineage>
        <taxon>Eukaryota</taxon>
        <taxon>Sar</taxon>
        <taxon>Stramenopiles</taxon>
        <taxon>Oomycota</taxon>
        <taxon>Peronosporomycetes</taxon>
        <taxon>Peronosporales</taxon>
        <taxon>Peronosporaceae</taxon>
        <taxon>Phytophthora</taxon>
    </lineage>
</organism>
<evidence type="ECO:0000256" key="13">
    <source>
        <dbReference type="SAM" id="MobiDB-lite"/>
    </source>
</evidence>
<dbReference type="EMBL" id="BSXW01000366">
    <property type="protein sequence ID" value="GMF20135.1"/>
    <property type="molecule type" value="Genomic_DNA"/>
</dbReference>
<dbReference type="Proteomes" id="UP001165083">
    <property type="component" value="Unassembled WGS sequence"/>
</dbReference>
<evidence type="ECO:0000256" key="6">
    <source>
        <dbReference type="ARBA" id="ARBA00022741"/>
    </source>
</evidence>
<evidence type="ECO:0000256" key="3">
    <source>
        <dbReference type="ARBA" id="ARBA00012513"/>
    </source>
</evidence>
<evidence type="ECO:0000259" key="14">
    <source>
        <dbReference type="PROSITE" id="PS50290"/>
    </source>
</evidence>
<dbReference type="GO" id="GO:0005524">
    <property type="term" value="F:ATP binding"/>
    <property type="evidence" value="ECO:0007669"/>
    <property type="project" value="UniProtKB-KW"/>
</dbReference>
<evidence type="ECO:0000313" key="18">
    <source>
        <dbReference type="Proteomes" id="UP001165083"/>
    </source>
</evidence>
<dbReference type="Pfam" id="PF08064">
    <property type="entry name" value="UME"/>
    <property type="match status" value="1"/>
</dbReference>
<keyword evidence="7" id="KW-0227">DNA damage</keyword>
<comment type="subcellular location">
    <subcellularLocation>
        <location evidence="1">Nucleus</location>
    </subcellularLocation>
</comment>
<dbReference type="PROSITE" id="PS51189">
    <property type="entry name" value="FAT"/>
    <property type="match status" value="1"/>
</dbReference>
<dbReference type="GO" id="GO:0005634">
    <property type="term" value="C:nucleus"/>
    <property type="evidence" value="ECO:0007669"/>
    <property type="project" value="UniProtKB-SubCell"/>
</dbReference>
<evidence type="ECO:0000256" key="11">
    <source>
        <dbReference type="ARBA" id="ARBA00023242"/>
    </source>
</evidence>
<evidence type="ECO:0000256" key="7">
    <source>
        <dbReference type="ARBA" id="ARBA00022763"/>
    </source>
</evidence>
<dbReference type="InterPro" id="IPR003151">
    <property type="entry name" value="PIK-rel_kinase_FAT"/>
</dbReference>
<evidence type="ECO:0000256" key="4">
    <source>
        <dbReference type="ARBA" id="ARBA00022527"/>
    </source>
</evidence>
<dbReference type="InterPro" id="IPR018936">
    <property type="entry name" value="PI3/4_kinase_CS"/>
</dbReference>
<dbReference type="PROSITE" id="PS50290">
    <property type="entry name" value="PI3_4_KINASE_3"/>
    <property type="match status" value="1"/>
</dbReference>
<keyword evidence="10" id="KW-0234">DNA repair</keyword>
<dbReference type="CDD" id="cd00892">
    <property type="entry name" value="PIKKc_ATR"/>
    <property type="match status" value="1"/>
</dbReference>
<keyword evidence="9" id="KW-0067">ATP-binding</keyword>
<evidence type="ECO:0000256" key="2">
    <source>
        <dbReference type="ARBA" id="ARBA00010769"/>
    </source>
</evidence>
<gene>
    <name evidence="17" type="ORF">Plil01_000779200</name>
</gene>
<dbReference type="Gene3D" id="3.30.1010.10">
    <property type="entry name" value="Phosphatidylinositol 3-kinase Catalytic Subunit, Chain A, domain 4"/>
    <property type="match status" value="1"/>
</dbReference>
<comment type="similarity">
    <text evidence="2">Belongs to the PI3/PI4-kinase family. ATM subfamily.</text>
</comment>
<keyword evidence="8" id="KW-0418">Kinase</keyword>
<dbReference type="SMART" id="SM00146">
    <property type="entry name" value="PI3Kc"/>
    <property type="match status" value="1"/>
</dbReference>
<evidence type="ECO:0000256" key="10">
    <source>
        <dbReference type="ARBA" id="ARBA00023204"/>
    </source>
</evidence>
<accession>A0A9W6WXI1</accession>
<keyword evidence="5" id="KW-0808">Transferase</keyword>
<sequence>MAAREAAPGAEQAEKSDVDSLLRLVRAHQRQHEDRAYDSGTPAAIRRCKTMLTKLRKLLPKLMRPVAALPTDKAVPVLQDLCQLLALLLGGSACPHSMTLFMESSTGAANPTASGFPSYPTMATMLFYMVSFYTNEKLRQAQRDVCNVTLQMVLFLQENDVYGFVHFFRDTVLLLEDCFLLEESLQSRAATDEVLGGASIACYLDTAIHVYQDADGPLGTKSNVTLCGCMPITDGIQLYQRREQLKQLLPSIHISSYAMVVALRQSVIVLADRIIREHYAMLEGDQSFDRLCQLMELFMSKNEVLLKSASDSCVDGAVSPEDADEVTRSTFRILHTMLQTSTSSERRFVRLTVLYLKFSLLHECNARITKACAAIFELITATYPGLSKPATDVLWPPLEAWISINMPKLRGMTRDIRQSAETIWISVFSILGVYTRQSNTSSPASLFLDLLEYIDIRVSSPAVQSSVIAGIHQVLSTRETLTKVVRFISKVLVSNTPGMSNSSPESRKRKRDRITTNVETPPRVQQKNNAELHEKVGEWILELISIGSGSDRKSIMAISSGLRVLLPLRRYIVAFVRLESFAIFRALLQRVDLIVNTYAPSLTPLTSEYLDLWLVLLRYFDDHELEKYRDLLTKVLESVETQRMLVRHAERDKDFAVPSCWEYLEFLELYQSSPNCHDISPSEKLDDVSYEYLHGADIVLDAIFRMPVALRGPFLVYFVWSRPVLLTLTDEDSWRNALPWKIAYRGILQNTSLEAAVCSYLAMTPLLSFFVVAGSITSPKKMATCIMEALSGKIQRTKSELISSAIIQACGAMLCAAAYGQAATDGMHILSSRNGADHGCRSTSCQCRKFINSFQVVPIPLSLFVAIICDDTGSAAEKVQVEKINAISSVFEHCEVNYSTDQTATRFVEHLLVCFDHHSRLVHQAVLESIVQHPRLLDAMIDPAHDSLVGLMERLEAHMTAAEESSDESVTTAILLTAGTIGCECDPQQGDRGNNCMWILSRLVSLWNRFHSMNRPRCAAIAYDQICRITSHHRVSWRRLCVDFPEMLYFSLVDELLETQTLKLFLRTFMSGKVDTKVFLRASAPYVLPKYIVQQNERMLRAYVDEHNGTLEDAIMDEAGADGEPPMIIGDLLLDHIDYVLKDLIIHQVQAVSNKNRLAEWEFLFRFLPENSTVRDVISHASVRLMNLLAWELGGPQFRMAKRAIREVANCLNEESQEVETVEQVPSLQPGEGCMPRQYFLAIMTDLGNRISGENPIGIKIRAIKSIDRLLELYSSSSTDAGSTQSNGVVDPFVPKVMATLKVGLVEKELQEYAIQAWGNFLRMLSSKALETNLSSIIVSLLPCLGHEASAVLVEGESGTGSQCWNVESLELLKSNDPGLVDSPCDRDDIQTRCMSAAVNTLRYLVIEKKNELKSAFPTIPLLPSIPELDEIYVVLYAEDGDPRCRPLREYLINLSAYVNHLDVAVREMALTQLLRCLVVRGAELETLMQNEGDIYIDRAVASVVQSVLQLSRTESHEAIKILCARCLGALGAIDSARVPLNMFYTAGGSQSGVAVAKEKQYQKVEHSTKDLACVLIENWLVKELRAAPEHTDSLGFAIQELLKFLAELTADPQHSGQSLASTHSFGSAYKTRQESSAPMPEWMKRRFERKEVLQFVEPYWSTNYTVAGGRSSRRNGSGGTDRRSSASGSADQSLHAAGDDISYYEKYGTSYEEWLLMWCRRLIQLSQPPERKIFWACKTALATCPQISRFLLPYLIQNVLKSGRPEVGEELKKEVMAVLDDQDCGVLMDDVLMAPPESEATNYPRASTGDTSEKAVGEFFRRHDQCSQTIFSTIDELNEWIWTSEKKRLALSGSTASRQTTASARSDVPSEIDDHEKDYLEEFLKGIPSRSLSKAAYHIKAFARAIQYFEVYLRQQVFTPPQEKDTNIAMMGPVHLALISQNAFYLQQLYKSVDEPDSLIGLATLRRLYDAYRHNDTGANLQGEVQDERLNLTDLMHQIVDYEQLAQWEDALACYEQAIQEVQSALSSRALPGSRPHYSQLAVIQPPDQILDADAQKDPDTIKPELYSGMISCLIQLGRLESAIQHINGIAIQEPHFVAAMYPFALECAWRLSRWELLADLLSVEKQNPLLHSSSSAPDGTRLKGFNVSQLMFVRVLHSLHGGQQEEFQRHLKAARLEVMGPLAAASAESYQRAYPILHDLHFLHEAEQGFIFLQKTKAYNSLDQRSFLWKKQAPWRMRYDAMATPLKYRDPILALRRVILHEAGLQNEVSRNWLLYAKLARKEGFIRTATSAVMHAEALNNQYALIEKAKLLVSQDRMYEALQILEPVDIDASTLDFDVDDPHFCAKNLLLATNWMQESGQRQGKKVIERYQAVIHFDPKWGKGYFFLAKYYEYLLSMSHPDVMSGSMGGDEAAELMVDSVFHGHLINLMKNYVLALAHGTKYVFQSLPRLLTLWFEFGEVLYAITTSKQTSNKANKALRQIEIELSQPSTEQRILTDIEKVVNEATESLPAYEWFVCFPQVTSRICHPNPAVVESVKKIMVRVLMAYPTQAMWPLLGLSRSLNSQRKKRAREIISITQKQFLSQGLKEIADSFFEGTRMAEELISLAGHDPGNGQRKIHIRLSRIRTKILVPVQAALTTILPPSGLAPPDTDHVAFSSNAQVYIKAFSDKADVMMTKEKPKRIEIMGSDGQLYPFLCKREKTGDLRKDARMMEFNSMINKLLQKDREGRKRKLRLRTYAVVCLNEESGLMEWVQHTKAMRQLIGQIHKTERGYIQPVRLTHEIKEVYLSMQKKYGNDPPAMARYYRLNVLSKPVFTPRFHQWFFNNFADPTAWFEARLTFSRSAAVWSMVGHIVGLGDRHGENILIDCTNGECVHVDFDCLFDKGLKLAKPEIVPFRLTPNIIDAFGITGYEGVFRRVSEVTMQLLREHKETLRSVLESFIHDPLVEWGRRGKATQSSGSSAKSIAEISTERSKAETRLVLKTIDDRLRGIYNLGDAIRPLVSSSHRSILPENETLPLSVQGQVDKLIHEATSLENLAQMYIGWMPFL</sequence>
<feature type="domain" description="FATC" evidence="16">
    <location>
        <begin position="3019"/>
        <end position="3051"/>
    </location>
</feature>
<dbReference type="InterPro" id="IPR012993">
    <property type="entry name" value="UME"/>
</dbReference>
<dbReference type="GO" id="GO:0000077">
    <property type="term" value="P:DNA damage checkpoint signaling"/>
    <property type="evidence" value="ECO:0007669"/>
    <property type="project" value="TreeGrafter"/>
</dbReference>
<keyword evidence="4" id="KW-0723">Serine/threonine-protein kinase</keyword>
<dbReference type="Pfam" id="PF02260">
    <property type="entry name" value="FATC"/>
    <property type="match status" value="1"/>
</dbReference>
<evidence type="ECO:0000256" key="12">
    <source>
        <dbReference type="ARBA" id="ARBA00024420"/>
    </source>
</evidence>
<evidence type="ECO:0000256" key="1">
    <source>
        <dbReference type="ARBA" id="ARBA00004123"/>
    </source>
</evidence>
<dbReference type="InterPro" id="IPR014009">
    <property type="entry name" value="PIK_FAT"/>
</dbReference>
<keyword evidence="6" id="KW-0547">Nucleotide-binding</keyword>
<proteinExistence type="inferred from homology"/>
<dbReference type="InterPro" id="IPR016024">
    <property type="entry name" value="ARM-type_fold"/>
</dbReference>
<dbReference type="PANTHER" id="PTHR11139">
    <property type="entry name" value="ATAXIA TELANGIECTASIA MUTATED ATM -RELATED"/>
    <property type="match status" value="1"/>
</dbReference>
<keyword evidence="11" id="KW-0539">Nucleus</keyword>
<dbReference type="SUPFAM" id="SSF48371">
    <property type="entry name" value="ARM repeat"/>
    <property type="match status" value="1"/>
</dbReference>
<dbReference type="InterPro" id="IPR050517">
    <property type="entry name" value="DDR_Repair_Kinase"/>
</dbReference>
<dbReference type="SUPFAM" id="SSF48452">
    <property type="entry name" value="TPR-like"/>
    <property type="match status" value="1"/>
</dbReference>
<dbReference type="InterPro" id="IPR011009">
    <property type="entry name" value="Kinase-like_dom_sf"/>
</dbReference>
<dbReference type="Pfam" id="PF25030">
    <property type="entry name" value="M-HEAT_ATR"/>
    <property type="match status" value="1"/>
</dbReference>
<feature type="domain" description="PI3K/PI4K catalytic" evidence="14">
    <location>
        <begin position="2670"/>
        <end position="2992"/>
    </location>
</feature>
<dbReference type="Pfam" id="PF23593">
    <property type="entry name" value="HEAT_ATR"/>
    <property type="match status" value="1"/>
</dbReference>